<organism evidence="2 3">
    <name type="scientific">Nonlabens spongiae</name>
    <dbReference type="NCBI Taxonomy" id="331648"/>
    <lineage>
        <taxon>Bacteria</taxon>
        <taxon>Pseudomonadati</taxon>
        <taxon>Bacteroidota</taxon>
        <taxon>Flavobacteriia</taxon>
        <taxon>Flavobacteriales</taxon>
        <taxon>Flavobacteriaceae</taxon>
        <taxon>Nonlabens</taxon>
    </lineage>
</organism>
<protein>
    <submittedName>
        <fullName evidence="2">Riboflavin synthase subunit beta</fullName>
    </submittedName>
</protein>
<evidence type="ECO:0000256" key="1">
    <source>
        <dbReference type="SAM" id="Phobius"/>
    </source>
</evidence>
<evidence type="ECO:0000313" key="3">
    <source>
        <dbReference type="Proteomes" id="UP000193431"/>
    </source>
</evidence>
<dbReference type="RefSeq" id="WP_085766736.1">
    <property type="nucleotide sequence ID" value="NZ_CP019344.1"/>
</dbReference>
<gene>
    <name evidence="2" type="ORF">BST97_07970</name>
</gene>
<proteinExistence type="predicted"/>
<accession>A0A1W6MKD7</accession>
<dbReference type="AlphaFoldDB" id="A0A1W6MKD7"/>
<sequence>MGLLHRRKNKKFDYEPRYYKSSDGSRPFEIKHKFDDQRKTVQKTNLKGKFNNAIDDFRQGSDANVRTRIYVIIIVLVALFLWLMDFDLSIFSGR</sequence>
<keyword evidence="1" id="KW-1133">Transmembrane helix</keyword>
<keyword evidence="3" id="KW-1185">Reference proteome</keyword>
<keyword evidence="1" id="KW-0472">Membrane</keyword>
<reference evidence="2 3" key="1">
    <citation type="submission" date="2016-11" db="EMBL/GenBank/DDBJ databases">
        <title>Trade-off between light-utilization and light-protection in marine flavobacteria.</title>
        <authorList>
            <person name="Kumagai Y."/>
        </authorList>
    </citation>
    <scope>NUCLEOTIDE SEQUENCE [LARGE SCALE GENOMIC DNA]</scope>
    <source>
        <strain evidence="2 3">JCM 13191</strain>
    </source>
</reference>
<evidence type="ECO:0000313" key="2">
    <source>
        <dbReference type="EMBL" id="ARN77939.1"/>
    </source>
</evidence>
<dbReference type="OrthoDB" id="1139505at2"/>
<feature type="transmembrane region" description="Helical" evidence="1">
    <location>
        <begin position="67"/>
        <end position="84"/>
    </location>
</feature>
<dbReference type="STRING" id="331648.BST97_07970"/>
<keyword evidence="1" id="KW-0812">Transmembrane</keyword>
<name>A0A1W6MKD7_9FLAO</name>
<dbReference type="EMBL" id="CP019344">
    <property type="protein sequence ID" value="ARN77939.1"/>
    <property type="molecule type" value="Genomic_DNA"/>
</dbReference>
<dbReference type="Proteomes" id="UP000193431">
    <property type="component" value="Chromosome"/>
</dbReference>